<dbReference type="EMBL" id="JAWZSR010000002">
    <property type="protein sequence ID" value="MDX8045114.1"/>
    <property type="molecule type" value="Genomic_DNA"/>
</dbReference>
<keyword evidence="2" id="KW-1185">Reference proteome</keyword>
<organism evidence="1 2">
    <name type="scientific">Gracilibacillus pellucidus</name>
    <dbReference type="NCBI Taxonomy" id="3095368"/>
    <lineage>
        <taxon>Bacteria</taxon>
        <taxon>Bacillati</taxon>
        <taxon>Bacillota</taxon>
        <taxon>Bacilli</taxon>
        <taxon>Bacillales</taxon>
        <taxon>Bacillaceae</taxon>
        <taxon>Gracilibacillus</taxon>
    </lineage>
</organism>
<proteinExistence type="predicted"/>
<comment type="caution">
    <text evidence="1">The sequence shown here is derived from an EMBL/GenBank/DDBJ whole genome shotgun (WGS) entry which is preliminary data.</text>
</comment>
<name>A0ACC6M2D3_9BACI</name>
<reference evidence="1" key="1">
    <citation type="submission" date="2023-11" db="EMBL/GenBank/DDBJ databases">
        <title>Gracilibacillus pellucida a moderately halophilic bacterium isolated from saline soil in Xinjiang province.</title>
        <authorList>
            <person name="Zhang Z."/>
            <person name="Tan F."/>
            <person name="Wang Y."/>
            <person name="Xia M."/>
        </authorList>
    </citation>
    <scope>NUCLEOTIDE SEQUENCE</scope>
    <source>
        <strain evidence="1">S3-1-1</strain>
    </source>
</reference>
<evidence type="ECO:0000313" key="2">
    <source>
        <dbReference type="Proteomes" id="UP001277972"/>
    </source>
</evidence>
<evidence type="ECO:0000313" key="1">
    <source>
        <dbReference type="EMBL" id="MDX8045114.1"/>
    </source>
</evidence>
<accession>A0ACC6M2D3</accession>
<sequence length="58" mass="6871">MHINVFHTTIRLQEKVKVQDIPTLEAMIEKKDEFKTIEEIENYLAFLFLAVQTSIMTM</sequence>
<protein>
    <submittedName>
        <fullName evidence="1">Uncharacterized protein</fullName>
    </submittedName>
</protein>
<dbReference type="Proteomes" id="UP001277972">
    <property type="component" value="Unassembled WGS sequence"/>
</dbReference>
<gene>
    <name evidence="1" type="ORF">SH601_03860</name>
</gene>